<dbReference type="EMBL" id="LWLT01000022">
    <property type="status" value="NOT_ANNOTATED_CDS"/>
    <property type="molecule type" value="Genomic_DNA"/>
</dbReference>
<protein>
    <submittedName>
        <fullName evidence="2">Uncharacterized protein</fullName>
    </submittedName>
</protein>
<accession>A0A452DXD6</accession>
<evidence type="ECO:0000313" key="2">
    <source>
        <dbReference type="Ensembl" id="ENSCHIP00000004528.1"/>
    </source>
</evidence>
<dbReference type="Proteomes" id="UP000291000">
    <property type="component" value="Chromosome 19"/>
</dbReference>
<dbReference type="Bgee" id="ENSCHIG00000008711">
    <property type="expression patterns" value="Expressed in testis"/>
</dbReference>
<keyword evidence="3" id="KW-1185">Reference proteome</keyword>
<evidence type="ECO:0000313" key="3">
    <source>
        <dbReference type="Proteomes" id="UP000291000"/>
    </source>
</evidence>
<evidence type="ECO:0000256" key="1">
    <source>
        <dbReference type="SAM" id="MobiDB-lite"/>
    </source>
</evidence>
<dbReference type="GeneTree" id="ENSGT00910000148712"/>
<dbReference type="AlphaFoldDB" id="A0A452DXD6"/>
<feature type="compositionally biased region" description="Pro residues" evidence="1">
    <location>
        <begin position="13"/>
        <end position="26"/>
    </location>
</feature>
<feature type="region of interest" description="Disordered" evidence="1">
    <location>
        <begin position="12"/>
        <end position="31"/>
    </location>
</feature>
<organism evidence="2 3">
    <name type="scientific">Capra hircus</name>
    <name type="common">Goat</name>
    <dbReference type="NCBI Taxonomy" id="9925"/>
    <lineage>
        <taxon>Eukaryota</taxon>
        <taxon>Metazoa</taxon>
        <taxon>Chordata</taxon>
        <taxon>Craniata</taxon>
        <taxon>Vertebrata</taxon>
        <taxon>Euteleostomi</taxon>
        <taxon>Mammalia</taxon>
        <taxon>Eutheria</taxon>
        <taxon>Laurasiatheria</taxon>
        <taxon>Artiodactyla</taxon>
        <taxon>Ruminantia</taxon>
        <taxon>Pecora</taxon>
        <taxon>Bovidae</taxon>
        <taxon>Caprinae</taxon>
        <taxon>Capra</taxon>
    </lineage>
</organism>
<reference evidence="2" key="2">
    <citation type="submission" date="2025-08" db="UniProtKB">
        <authorList>
            <consortium name="Ensembl"/>
        </authorList>
    </citation>
    <scope>IDENTIFICATION</scope>
</reference>
<reference evidence="2" key="3">
    <citation type="submission" date="2025-09" db="UniProtKB">
        <authorList>
            <consortium name="Ensembl"/>
        </authorList>
    </citation>
    <scope>IDENTIFICATION</scope>
</reference>
<dbReference type="OMA" id="MVEPPIK"/>
<name>A0A452DXD6_CAPHI</name>
<proteinExistence type="predicted"/>
<dbReference type="Ensembl" id="ENSCHIT00000011985.1">
    <property type="protein sequence ID" value="ENSCHIP00000004528.1"/>
    <property type="gene ID" value="ENSCHIG00000008711.1"/>
</dbReference>
<reference evidence="2 3" key="1">
    <citation type="submission" date="2016-04" db="EMBL/GenBank/DDBJ databases">
        <title>Polished mammalian reference genomes with single-molecule sequencing and chromosome conformation capture applied to the Capra hircus genome.</title>
        <authorList>
            <person name="Bickhart D.M."/>
            <person name="Koren S."/>
            <person name="Rosen B."/>
            <person name="Hastie A."/>
            <person name="Liachko I."/>
            <person name="Sullivan S.T."/>
            <person name="Burton J."/>
            <person name="Sayre B.L."/>
            <person name="Huson H.J."/>
            <person name="Lee J."/>
            <person name="Lam E."/>
            <person name="Kelley C.M."/>
            <person name="Hutchison J.L."/>
            <person name="Zhou Y."/>
            <person name="Sun J."/>
            <person name="Crisa A."/>
            <person name="Schwartz J.C."/>
            <person name="Hammond J.A."/>
            <person name="Schroeder S.G."/>
            <person name="Liu G.E."/>
            <person name="Dunham M."/>
            <person name="Shendure J."/>
            <person name="Sonstegard T.S."/>
            <person name="Phillippy A.M."/>
            <person name="Van Tassell C.P."/>
            <person name="Smith T.P."/>
        </authorList>
    </citation>
    <scope>NUCLEOTIDE SEQUENCE [LARGE SCALE GENOMIC DNA]</scope>
</reference>
<sequence>MLQLPRHLVPPLSKWPPLPPLPPPVREMPLTSGRLTSEIPDEQGVDPPTRQMSQLHIRDIVTGRPTYATQQASIPTWGQIKTLCHQEQGIASLQGFSTSPEKVFIVMLALLSCQDSLTQHSEARD</sequence>